<gene>
    <name evidence="2" type="ORF">CR513_53842</name>
</gene>
<feature type="compositionally biased region" description="Pro residues" evidence="1">
    <location>
        <begin position="213"/>
        <end position="226"/>
    </location>
</feature>
<protein>
    <recommendedName>
        <fullName evidence="4">Integrase catalytic domain-containing protein</fullName>
    </recommendedName>
</protein>
<dbReference type="Proteomes" id="UP000257109">
    <property type="component" value="Unassembled WGS sequence"/>
</dbReference>
<evidence type="ECO:0000256" key="1">
    <source>
        <dbReference type="SAM" id="MobiDB-lite"/>
    </source>
</evidence>
<feature type="region of interest" description="Disordered" evidence="1">
    <location>
        <begin position="185"/>
        <end position="226"/>
    </location>
</feature>
<sequence>MDDPHLELLAPWNLPRRQSRGGQSSSNSQLIYCRGQPPIQEGVLHPFLKCPTKAQVNYVLDEIHKGIYGFHSRRRTMVARSARLMPHQPLPRQGTTIDCHIMALLNMGHGHPWTLPKSQRASKILACRHRLLHEVDRGQTPCSNHHSKGPKFVSKTLCNFYEHLKITHNVTSVEHPQANGQVKAANKVNSDAASTEPRDFWPSTYQASSGPTTAPPSPPQGRPSID</sequence>
<dbReference type="SUPFAM" id="SSF53098">
    <property type="entry name" value="Ribonuclease H-like"/>
    <property type="match status" value="1"/>
</dbReference>
<name>A0A371EMV0_MUCPR</name>
<proteinExistence type="predicted"/>
<dbReference type="AlphaFoldDB" id="A0A371EMV0"/>
<keyword evidence="3" id="KW-1185">Reference proteome</keyword>
<organism evidence="2 3">
    <name type="scientific">Mucuna pruriens</name>
    <name type="common">Velvet bean</name>
    <name type="synonym">Dolichos pruriens</name>
    <dbReference type="NCBI Taxonomy" id="157652"/>
    <lineage>
        <taxon>Eukaryota</taxon>
        <taxon>Viridiplantae</taxon>
        <taxon>Streptophyta</taxon>
        <taxon>Embryophyta</taxon>
        <taxon>Tracheophyta</taxon>
        <taxon>Spermatophyta</taxon>
        <taxon>Magnoliopsida</taxon>
        <taxon>eudicotyledons</taxon>
        <taxon>Gunneridae</taxon>
        <taxon>Pentapetalae</taxon>
        <taxon>rosids</taxon>
        <taxon>fabids</taxon>
        <taxon>Fabales</taxon>
        <taxon>Fabaceae</taxon>
        <taxon>Papilionoideae</taxon>
        <taxon>50 kb inversion clade</taxon>
        <taxon>NPAAA clade</taxon>
        <taxon>indigoferoid/millettioid clade</taxon>
        <taxon>Phaseoleae</taxon>
        <taxon>Mucuna</taxon>
    </lineage>
</organism>
<feature type="non-terminal residue" evidence="2">
    <location>
        <position position="1"/>
    </location>
</feature>
<dbReference type="OrthoDB" id="2016337at2759"/>
<evidence type="ECO:0000313" key="3">
    <source>
        <dbReference type="Proteomes" id="UP000257109"/>
    </source>
</evidence>
<dbReference type="InterPro" id="IPR036397">
    <property type="entry name" value="RNaseH_sf"/>
</dbReference>
<evidence type="ECO:0008006" key="4">
    <source>
        <dbReference type="Google" id="ProtNLM"/>
    </source>
</evidence>
<dbReference type="InterPro" id="IPR012337">
    <property type="entry name" value="RNaseH-like_sf"/>
</dbReference>
<reference evidence="2" key="1">
    <citation type="submission" date="2018-05" db="EMBL/GenBank/DDBJ databases">
        <title>Draft genome of Mucuna pruriens seed.</title>
        <authorList>
            <person name="Nnadi N.E."/>
            <person name="Vos R."/>
            <person name="Hasami M.H."/>
            <person name="Devisetty U.K."/>
            <person name="Aguiy J.C."/>
        </authorList>
    </citation>
    <scope>NUCLEOTIDE SEQUENCE [LARGE SCALE GENOMIC DNA]</scope>
    <source>
        <strain evidence="2">JCA_2017</strain>
    </source>
</reference>
<accession>A0A371EMV0</accession>
<dbReference type="Gene3D" id="3.30.420.10">
    <property type="entry name" value="Ribonuclease H-like superfamily/Ribonuclease H"/>
    <property type="match status" value="1"/>
</dbReference>
<evidence type="ECO:0000313" key="2">
    <source>
        <dbReference type="EMBL" id="RDX67296.1"/>
    </source>
</evidence>
<comment type="caution">
    <text evidence="2">The sequence shown here is derived from an EMBL/GenBank/DDBJ whole genome shotgun (WGS) entry which is preliminary data.</text>
</comment>
<dbReference type="GO" id="GO:0003676">
    <property type="term" value="F:nucleic acid binding"/>
    <property type="evidence" value="ECO:0007669"/>
    <property type="project" value="InterPro"/>
</dbReference>
<dbReference type="EMBL" id="QJKJ01013061">
    <property type="protein sequence ID" value="RDX67296.1"/>
    <property type="molecule type" value="Genomic_DNA"/>
</dbReference>